<feature type="region of interest" description="Disordered" evidence="12">
    <location>
        <begin position="1"/>
        <end position="43"/>
    </location>
</feature>
<evidence type="ECO:0000256" key="1">
    <source>
        <dbReference type="ARBA" id="ARBA00004123"/>
    </source>
</evidence>
<comment type="similarity">
    <text evidence="2 11">Belongs to the nuclear hormone receptor family.</text>
</comment>
<evidence type="ECO:0000256" key="9">
    <source>
        <dbReference type="ARBA" id="ARBA00023170"/>
    </source>
</evidence>
<dbReference type="PANTHER" id="PTHR45680:SF29">
    <property type="entry name" value="NUCLEAR HORMONE RECEPTOR FAMILY"/>
    <property type="match status" value="1"/>
</dbReference>
<keyword evidence="3 11" id="KW-0479">Metal-binding</keyword>
<keyword evidence="5 11" id="KW-0862">Zinc</keyword>
<evidence type="ECO:0000256" key="2">
    <source>
        <dbReference type="ARBA" id="ARBA00005993"/>
    </source>
</evidence>
<keyword evidence="6 11" id="KW-0805">Transcription regulation</keyword>
<feature type="domain" description="Nuclear receptor" evidence="13">
    <location>
        <begin position="50"/>
        <end position="126"/>
    </location>
</feature>
<gene>
    <name evidence="15" type="ORF">L596_011929</name>
</gene>
<evidence type="ECO:0000256" key="7">
    <source>
        <dbReference type="ARBA" id="ARBA00023125"/>
    </source>
</evidence>
<dbReference type="PROSITE" id="PS51030">
    <property type="entry name" value="NUCLEAR_REC_DBD_2"/>
    <property type="match status" value="1"/>
</dbReference>
<evidence type="ECO:0000313" key="15">
    <source>
        <dbReference type="EMBL" id="TKR87552.1"/>
    </source>
</evidence>
<dbReference type="InterPro" id="IPR001628">
    <property type="entry name" value="Znf_hrmn_rcpt"/>
</dbReference>
<keyword evidence="7 11" id="KW-0238">DNA-binding</keyword>
<keyword evidence="10 11" id="KW-0539">Nucleus</keyword>
<dbReference type="PANTHER" id="PTHR45680">
    <property type="entry name" value="NUCLEAR HORMONE RECEPTOR FAMILY"/>
    <property type="match status" value="1"/>
</dbReference>
<reference evidence="15 16" key="2">
    <citation type="journal article" date="2019" name="G3 (Bethesda)">
        <title>Hybrid Assembly of the Genome of the Entomopathogenic Nematode Steinernema carpocapsae Identifies the X-Chromosome.</title>
        <authorList>
            <person name="Serra L."/>
            <person name="Macchietto M."/>
            <person name="Macias-Munoz A."/>
            <person name="McGill C.J."/>
            <person name="Rodriguez I.M."/>
            <person name="Rodriguez B."/>
            <person name="Murad R."/>
            <person name="Mortazavi A."/>
        </authorList>
    </citation>
    <scope>NUCLEOTIDE SEQUENCE [LARGE SCALE GENOMIC DNA]</scope>
    <source>
        <strain evidence="15 16">ALL</strain>
    </source>
</reference>
<dbReference type="InterPro" id="IPR035500">
    <property type="entry name" value="NHR-like_dom_sf"/>
</dbReference>
<protein>
    <recommendedName>
        <fullName evidence="17">Nuclear receptor domain-containing protein</fullName>
    </recommendedName>
</protein>
<feature type="domain" description="NR LBD" evidence="14">
    <location>
        <begin position="204"/>
        <end position="449"/>
    </location>
</feature>
<dbReference type="PROSITE" id="PS51843">
    <property type="entry name" value="NR_LBD"/>
    <property type="match status" value="1"/>
</dbReference>
<keyword evidence="8 11" id="KW-0804">Transcription</keyword>
<keyword evidence="16" id="KW-1185">Reference proteome</keyword>
<evidence type="ECO:0000256" key="3">
    <source>
        <dbReference type="ARBA" id="ARBA00022723"/>
    </source>
</evidence>
<comment type="caution">
    <text evidence="15">The sequence shown here is derived from an EMBL/GenBank/DDBJ whole genome shotgun (WGS) entry which is preliminary data.</text>
</comment>
<dbReference type="Pfam" id="PF00105">
    <property type="entry name" value="zf-C4"/>
    <property type="match status" value="1"/>
</dbReference>
<evidence type="ECO:0000256" key="5">
    <source>
        <dbReference type="ARBA" id="ARBA00022833"/>
    </source>
</evidence>
<organism evidence="15 16">
    <name type="scientific">Steinernema carpocapsae</name>
    <name type="common">Entomopathogenic nematode</name>
    <dbReference type="NCBI Taxonomy" id="34508"/>
    <lineage>
        <taxon>Eukaryota</taxon>
        <taxon>Metazoa</taxon>
        <taxon>Ecdysozoa</taxon>
        <taxon>Nematoda</taxon>
        <taxon>Chromadorea</taxon>
        <taxon>Rhabditida</taxon>
        <taxon>Tylenchina</taxon>
        <taxon>Panagrolaimomorpha</taxon>
        <taxon>Strongyloidoidea</taxon>
        <taxon>Steinernematidae</taxon>
        <taxon>Steinernema</taxon>
    </lineage>
</organism>
<dbReference type="EMBL" id="AZBU02000003">
    <property type="protein sequence ID" value="TKR87552.1"/>
    <property type="molecule type" value="Genomic_DNA"/>
</dbReference>
<dbReference type="InterPro" id="IPR051152">
    <property type="entry name" value="C.elegans_Orphan_NR"/>
</dbReference>
<name>A0A4U5NVW8_STECR</name>
<evidence type="ECO:0000313" key="16">
    <source>
        <dbReference type="Proteomes" id="UP000298663"/>
    </source>
</evidence>
<sequence length="452" mass="52274">MTQTEKRNAPPGRIDRGAVAQSVASEGSRIRAPQMSASPPSILREDPANHRICQVCGDKAHGIHFQVISCRACAAFFRRSADSSHRYKCRQKTNNCDVSKSAPQNCRLCRFKKCRSVGMTHEGLIQNVKYETFPSEPSSVCPVVSDPTHSRVYFNENEVLPGELPHVTFENNILSYETEHLKDIVQKVLEQPYWSNHGNHRYTPLQCLIKSFNEMMPATKPSWCNIAYRVDLRFGVHFLSVQMERIAKWAMECEPFAQLPYKDKLKMYYNFWHTVHTLERVKRTMDYFDKDVLGSVFLVTDTTAVDLTNFSYYLPNVPEEKWKQINTHFKELNDATIQNFLIPIRELNLTTFEVVYLCLFLMWNHKKLDLSSHVSQIAEEILDRASSELHDYYVNELRISNYVSRLSKLMKLLSSMDAMYRHSKEITITADIDNVCSIDPKVQNLTTYASNL</sequence>
<dbReference type="PRINTS" id="PR00047">
    <property type="entry name" value="STROIDFINGER"/>
</dbReference>
<dbReference type="SMART" id="SM00430">
    <property type="entry name" value="HOLI"/>
    <property type="match status" value="1"/>
</dbReference>
<comment type="subcellular location">
    <subcellularLocation>
        <location evidence="1 11">Nucleus</location>
    </subcellularLocation>
</comment>
<evidence type="ECO:0000256" key="12">
    <source>
        <dbReference type="SAM" id="MobiDB-lite"/>
    </source>
</evidence>
<dbReference type="OrthoDB" id="10018779at2759"/>
<dbReference type="Gene3D" id="1.10.565.10">
    <property type="entry name" value="Retinoid X Receptor"/>
    <property type="match status" value="1"/>
</dbReference>
<dbReference type="STRING" id="34508.A0A4U5NVW8"/>
<feature type="compositionally biased region" description="Basic and acidic residues" evidence="12">
    <location>
        <begin position="1"/>
        <end position="16"/>
    </location>
</feature>
<evidence type="ECO:0000256" key="4">
    <source>
        <dbReference type="ARBA" id="ARBA00022771"/>
    </source>
</evidence>
<dbReference type="SMART" id="SM00399">
    <property type="entry name" value="ZnF_C4"/>
    <property type="match status" value="1"/>
</dbReference>
<evidence type="ECO:0000256" key="11">
    <source>
        <dbReference type="RuleBase" id="RU004334"/>
    </source>
</evidence>
<evidence type="ECO:0000256" key="10">
    <source>
        <dbReference type="ARBA" id="ARBA00023242"/>
    </source>
</evidence>
<dbReference type="Pfam" id="PF00104">
    <property type="entry name" value="Hormone_recep"/>
    <property type="match status" value="1"/>
</dbReference>
<proteinExistence type="inferred from homology"/>
<dbReference type="GO" id="GO:0008270">
    <property type="term" value="F:zinc ion binding"/>
    <property type="evidence" value="ECO:0007669"/>
    <property type="project" value="UniProtKB-KW"/>
</dbReference>
<dbReference type="Gene3D" id="3.30.50.10">
    <property type="entry name" value="Erythroid Transcription Factor GATA-1, subunit A"/>
    <property type="match status" value="1"/>
</dbReference>
<evidence type="ECO:0000256" key="8">
    <source>
        <dbReference type="ARBA" id="ARBA00023163"/>
    </source>
</evidence>
<evidence type="ECO:0000259" key="13">
    <source>
        <dbReference type="PROSITE" id="PS51030"/>
    </source>
</evidence>
<evidence type="ECO:0000259" key="14">
    <source>
        <dbReference type="PROSITE" id="PS51843"/>
    </source>
</evidence>
<dbReference type="InterPro" id="IPR013088">
    <property type="entry name" value="Znf_NHR/GATA"/>
</dbReference>
<dbReference type="GO" id="GO:0000978">
    <property type="term" value="F:RNA polymerase II cis-regulatory region sequence-specific DNA binding"/>
    <property type="evidence" value="ECO:0007669"/>
    <property type="project" value="InterPro"/>
</dbReference>
<dbReference type="InterPro" id="IPR049636">
    <property type="entry name" value="HNF4-like_DBD"/>
</dbReference>
<reference evidence="15 16" key="1">
    <citation type="journal article" date="2015" name="Genome Biol.">
        <title>Comparative genomics of Steinernema reveals deeply conserved gene regulatory networks.</title>
        <authorList>
            <person name="Dillman A.R."/>
            <person name="Macchietto M."/>
            <person name="Porter C.F."/>
            <person name="Rogers A."/>
            <person name="Williams B."/>
            <person name="Antoshechkin I."/>
            <person name="Lee M.M."/>
            <person name="Goodwin Z."/>
            <person name="Lu X."/>
            <person name="Lewis E.E."/>
            <person name="Goodrich-Blair H."/>
            <person name="Stock S.P."/>
            <person name="Adams B.J."/>
            <person name="Sternberg P.W."/>
            <person name="Mortazavi A."/>
        </authorList>
    </citation>
    <scope>NUCLEOTIDE SEQUENCE [LARGE SCALE GENOMIC DNA]</scope>
    <source>
        <strain evidence="15 16">ALL</strain>
    </source>
</reference>
<dbReference type="PROSITE" id="PS00031">
    <property type="entry name" value="NUCLEAR_REC_DBD_1"/>
    <property type="match status" value="1"/>
</dbReference>
<dbReference type="InterPro" id="IPR000536">
    <property type="entry name" value="Nucl_hrmn_rcpt_lig-bd"/>
</dbReference>
<accession>A0A4U5NVW8</accession>
<evidence type="ECO:0000256" key="6">
    <source>
        <dbReference type="ARBA" id="ARBA00023015"/>
    </source>
</evidence>
<dbReference type="GO" id="GO:0003700">
    <property type="term" value="F:DNA-binding transcription factor activity"/>
    <property type="evidence" value="ECO:0007669"/>
    <property type="project" value="InterPro"/>
</dbReference>
<dbReference type="GO" id="GO:0005634">
    <property type="term" value="C:nucleus"/>
    <property type="evidence" value="ECO:0007669"/>
    <property type="project" value="UniProtKB-SubCell"/>
</dbReference>
<evidence type="ECO:0008006" key="17">
    <source>
        <dbReference type="Google" id="ProtNLM"/>
    </source>
</evidence>
<keyword evidence="4 11" id="KW-0863">Zinc-finger</keyword>
<dbReference type="CDD" id="cd06960">
    <property type="entry name" value="NR_DBD_HNF4A"/>
    <property type="match status" value="1"/>
</dbReference>
<dbReference type="AlphaFoldDB" id="A0A4U5NVW8"/>
<keyword evidence="9 11" id="KW-0675">Receptor</keyword>
<dbReference type="SUPFAM" id="SSF57716">
    <property type="entry name" value="Glucocorticoid receptor-like (DNA-binding domain)"/>
    <property type="match status" value="1"/>
</dbReference>
<dbReference type="SUPFAM" id="SSF48508">
    <property type="entry name" value="Nuclear receptor ligand-binding domain"/>
    <property type="match status" value="1"/>
</dbReference>
<dbReference type="Proteomes" id="UP000298663">
    <property type="component" value="Unassembled WGS sequence"/>
</dbReference>